<evidence type="ECO:0000313" key="3">
    <source>
        <dbReference type="EMBL" id="WUR15396.1"/>
    </source>
</evidence>
<dbReference type="InterPro" id="IPR055397">
    <property type="entry name" value="TraK_C"/>
</dbReference>
<evidence type="ECO:0000313" key="4">
    <source>
        <dbReference type="Proteomes" id="UP000321323"/>
    </source>
</evidence>
<organism evidence="3 4">
    <name type="scientific">[Empedobacter] haloabium</name>
    <dbReference type="NCBI Taxonomy" id="592317"/>
    <lineage>
        <taxon>Bacteria</taxon>
        <taxon>Pseudomonadati</taxon>
        <taxon>Pseudomonadota</taxon>
        <taxon>Betaproteobacteria</taxon>
        <taxon>Burkholderiales</taxon>
        <taxon>Oxalobacteraceae</taxon>
        <taxon>Telluria group</taxon>
        <taxon>Telluria group incertae sedis</taxon>
    </lineage>
</organism>
<evidence type="ECO:0000259" key="2">
    <source>
        <dbReference type="Pfam" id="PF23536"/>
    </source>
</evidence>
<sequence length="267" mass="29157">MENRAWLAPMLLATSMMASVDCCAVQRKEVHDGLSVEAVVSLREITRIRVEDSMITGVVGKVHPASGCGAPRESSAAATAQLAAVSTAAEAIVTCDMTKGEIYLQVKGRDKKPINLFVSTNRATYALILRKADVPSDTIVLVDALAGRTAASQSATRSRHDSYIKKIKTFMRAMVGDRTPDDVRSESVNLVLPLWQEASLRMVNKYQGRNLIGERYVLTNTSETTLSLAEQEFDRTGSEVLAIAIANHNLRPYESTAVYIVRSEVQP</sequence>
<protein>
    <submittedName>
        <fullName evidence="3">Type-F conjugative transfer system secretin TraK</fullName>
    </submittedName>
</protein>
<dbReference type="Pfam" id="PF23536">
    <property type="entry name" value="TraK_C"/>
    <property type="match status" value="1"/>
</dbReference>
<proteinExistence type="predicted"/>
<dbReference type="InterPro" id="IPR010563">
    <property type="entry name" value="TraK_N"/>
</dbReference>
<keyword evidence="4" id="KW-1185">Reference proteome</keyword>
<dbReference type="EMBL" id="CP136508">
    <property type="protein sequence ID" value="WUR15396.1"/>
    <property type="molecule type" value="Genomic_DNA"/>
</dbReference>
<accession>A0ABZ1URV6</accession>
<gene>
    <name evidence="3" type="ORF">E7V67_009925</name>
</gene>
<name>A0ABZ1URV6_9BURK</name>
<evidence type="ECO:0000259" key="1">
    <source>
        <dbReference type="Pfam" id="PF06586"/>
    </source>
</evidence>
<dbReference type="Proteomes" id="UP000321323">
    <property type="component" value="Chromosome"/>
</dbReference>
<feature type="domain" description="TraK C-terminal" evidence="2">
    <location>
        <begin position="163"/>
        <end position="262"/>
    </location>
</feature>
<dbReference type="Pfam" id="PF06586">
    <property type="entry name" value="TraK_N"/>
    <property type="match status" value="1"/>
</dbReference>
<feature type="domain" description="TraK N-terminal" evidence="1">
    <location>
        <begin position="29"/>
        <end position="147"/>
    </location>
</feature>
<reference evidence="3 4" key="1">
    <citation type="journal article" date="2019" name="Int. J. Syst. Evol. Microbiol.">
        <title>The Draft Whole-Genome Sequence of the Antibiotic Producer Empedobacter haloabium ATCC 31962 Provides Indications for Its Taxonomic Reclassification.</title>
        <authorList>
            <person name="Miess H."/>
            <person name="Arlt P."/>
            <person name="Apel A.K."/>
            <person name="Weber T."/>
            <person name="Nieselt K."/>
            <person name="Hanssen F."/>
            <person name="Czemmel S."/>
            <person name="Nahnsen S."/>
            <person name="Gross H."/>
        </authorList>
    </citation>
    <scope>NUCLEOTIDE SEQUENCE [LARGE SCALE GENOMIC DNA]</scope>
    <source>
        <strain evidence="3 4">ATCC 31962</strain>
    </source>
</reference>